<dbReference type="SUPFAM" id="SSF82199">
    <property type="entry name" value="SET domain"/>
    <property type="match status" value="1"/>
</dbReference>
<dbReference type="PANTHER" id="PTHR22884">
    <property type="entry name" value="SET DOMAIN PROTEINS"/>
    <property type="match status" value="1"/>
</dbReference>
<evidence type="ECO:0000313" key="15">
    <source>
        <dbReference type="EMBL" id="CAH0514314.1"/>
    </source>
</evidence>
<keyword evidence="3" id="KW-0158">Chromosome</keyword>
<gene>
    <name evidence="15" type="ORF">PBS001_LOCUS1073</name>
</gene>
<evidence type="ECO:0000256" key="2">
    <source>
        <dbReference type="ARBA" id="ARBA00004286"/>
    </source>
</evidence>
<dbReference type="InterPro" id="IPR046341">
    <property type="entry name" value="SET_dom_sf"/>
</dbReference>
<evidence type="ECO:0000256" key="4">
    <source>
        <dbReference type="ARBA" id="ARBA00022603"/>
    </source>
</evidence>
<evidence type="ECO:0000256" key="12">
    <source>
        <dbReference type="PROSITE-ProRule" id="PRU00146"/>
    </source>
</evidence>
<dbReference type="InterPro" id="IPR019786">
    <property type="entry name" value="Zinc_finger_PHD-type_CS"/>
</dbReference>
<dbReference type="PROSITE" id="PS51215">
    <property type="entry name" value="AWS"/>
    <property type="match status" value="1"/>
</dbReference>
<dbReference type="Gene3D" id="2.170.270.10">
    <property type="entry name" value="SET domain"/>
    <property type="match status" value="1"/>
</dbReference>
<dbReference type="Gene3D" id="3.30.40.10">
    <property type="entry name" value="Zinc/RING finger domain, C3HC4 (zinc finger)"/>
    <property type="match status" value="2"/>
</dbReference>
<evidence type="ECO:0000256" key="10">
    <source>
        <dbReference type="ARBA" id="ARBA00022853"/>
    </source>
</evidence>
<keyword evidence="9" id="KW-0862">Zinc</keyword>
<dbReference type="InterPro" id="IPR011011">
    <property type="entry name" value="Znf_FYVE_PHD"/>
</dbReference>
<keyword evidence="8 12" id="KW-0863">Zinc-finger</keyword>
<dbReference type="Pfam" id="PF22908">
    <property type="entry name" value="PHD_NSD"/>
    <property type="match status" value="1"/>
</dbReference>
<dbReference type="PROSITE" id="PS50016">
    <property type="entry name" value="ZF_PHD_2"/>
    <property type="match status" value="1"/>
</dbReference>
<comment type="subcellular location">
    <subcellularLocation>
        <location evidence="2">Chromosome</location>
    </subcellularLocation>
    <subcellularLocation>
        <location evidence="1">Nucleus</location>
    </subcellularLocation>
</comment>
<evidence type="ECO:0000259" key="13">
    <source>
        <dbReference type="PROSITE" id="PS50016"/>
    </source>
</evidence>
<keyword evidence="10" id="KW-0156">Chromatin regulator</keyword>
<dbReference type="EMBL" id="CAKLCB010000065">
    <property type="protein sequence ID" value="CAH0514314.1"/>
    <property type="molecule type" value="Genomic_DNA"/>
</dbReference>
<evidence type="ECO:0000256" key="8">
    <source>
        <dbReference type="ARBA" id="ARBA00022771"/>
    </source>
</evidence>
<dbReference type="InterPro" id="IPR001965">
    <property type="entry name" value="Znf_PHD"/>
</dbReference>
<accession>A0ABN8CQD3</accession>
<evidence type="ECO:0000256" key="11">
    <source>
        <dbReference type="ARBA" id="ARBA00023242"/>
    </source>
</evidence>
<dbReference type="SUPFAM" id="SSF57903">
    <property type="entry name" value="FYVE/PHD zinc finger"/>
    <property type="match status" value="1"/>
</dbReference>
<evidence type="ECO:0000313" key="16">
    <source>
        <dbReference type="Proteomes" id="UP001158986"/>
    </source>
</evidence>
<proteinExistence type="predicted"/>
<organism evidence="15 16">
    <name type="scientific">Peronospora belbahrii</name>
    <dbReference type="NCBI Taxonomy" id="622444"/>
    <lineage>
        <taxon>Eukaryota</taxon>
        <taxon>Sar</taxon>
        <taxon>Stramenopiles</taxon>
        <taxon>Oomycota</taxon>
        <taxon>Peronosporomycetes</taxon>
        <taxon>Peronosporales</taxon>
        <taxon>Peronosporaceae</taxon>
        <taxon>Peronospora</taxon>
    </lineage>
</organism>
<evidence type="ECO:0000256" key="7">
    <source>
        <dbReference type="ARBA" id="ARBA00022723"/>
    </source>
</evidence>
<dbReference type="SMART" id="SM00249">
    <property type="entry name" value="PHD"/>
    <property type="match status" value="3"/>
</dbReference>
<evidence type="ECO:0000256" key="5">
    <source>
        <dbReference type="ARBA" id="ARBA00022679"/>
    </source>
</evidence>
<evidence type="ECO:0000259" key="14">
    <source>
        <dbReference type="PROSITE" id="PS51215"/>
    </source>
</evidence>
<dbReference type="InterPro" id="IPR055198">
    <property type="entry name" value="NSD_PHD"/>
</dbReference>
<protein>
    <recommendedName>
        <fullName evidence="17">PHD-type domain-containing protein</fullName>
    </recommendedName>
</protein>
<dbReference type="PROSITE" id="PS01359">
    <property type="entry name" value="ZF_PHD_1"/>
    <property type="match status" value="1"/>
</dbReference>
<evidence type="ECO:0000256" key="3">
    <source>
        <dbReference type="ARBA" id="ARBA00022454"/>
    </source>
</evidence>
<keyword evidence="7" id="KW-0479">Metal-binding</keyword>
<sequence length="791" mass="89576">MAGYSQQDDQTMSTQIYSEVSTNLNNEVVIADLAPFASALDTNGCIGHTTGTETTLITTLVEQFNSVEKQQDSALKLITEDKQTVESRLYGDNYSVDGNSDVTDVVLSRATVELPIEFHNQSRSNFPTYVVDKSKCKGLSLVKSMSRNEIAQMVEIVSTNTKRTYEKEERYVKSRKLNPLKRIAFGNEDSVAPSYVGQTTDEIVGDSSDDVEMSEPVDEEAVFYNDRIGAKEDGKRAHENFWCNLTVKQQVDVYDICTKEWFAAKIEHLDNKRCTVHYMGKNSKYNEIIQKVDSYRIMPRATKAAKAWAKCQVKVGKHPRRVKEKLASFQSTNDKHKRGVQEKHAASQSINDKLKRAYARDRELAPTFVQTGLTRSGRVITQRIQNGALKPKAPGKKKKDMNAVQSNIPEEDLCGVCGEIEDDDLTDRIFCDGGCLKSYHFSCLGIESTPEEEKWLCEQCRTNEQLCFACGRNGTINEKGGVFRCSAVCCGKYFHQKCVDDNKMSRRFGGKAKPSSVTVDELLEFGASFRCARHICCVCEGKKKNPDLMCCLKCPEAYHPQCVPPSARYNTVGLLCWRHSDDELPKIPSFYLSNRTIDTVTVDSSLHLPWMFLPKHDPDASKPGDCHHFRLLLSIIEDVRLQPPTYRKLGRSIYTFKQPRVSLEDTPMCVCRERCGEDCINRLIFTECFGSASTTGMKFNKQNRESNCMLGESCGNRALHQKIYPRFQQFHTVEKGWGLCVLEHVKRGQLVIEYVGEVITEEEKERRLLDHAENSPEDKNMYIMELGKVAC</sequence>
<keyword evidence="4" id="KW-0489">Methyltransferase</keyword>
<dbReference type="Pfam" id="PF00628">
    <property type="entry name" value="PHD"/>
    <property type="match status" value="1"/>
</dbReference>
<reference evidence="15 16" key="1">
    <citation type="submission" date="2021-11" db="EMBL/GenBank/DDBJ databases">
        <authorList>
            <person name="Islam A."/>
            <person name="Islam S."/>
            <person name="Flora M.S."/>
            <person name="Rahman M."/>
            <person name="Ziaur R.M."/>
            <person name="Epstein J.H."/>
            <person name="Hassan M."/>
            <person name="Klassen M."/>
            <person name="Woodard K."/>
            <person name="Webb A."/>
            <person name="Webby R.J."/>
            <person name="El Zowalaty M.E."/>
        </authorList>
    </citation>
    <scope>NUCLEOTIDE SEQUENCE [LARGE SCALE GENOMIC DNA]</scope>
    <source>
        <strain evidence="15">Pbs1</strain>
    </source>
</reference>
<dbReference type="InterPro" id="IPR050777">
    <property type="entry name" value="SET2_Histone-Lys_MeTrsfase"/>
</dbReference>
<evidence type="ECO:0000256" key="6">
    <source>
        <dbReference type="ARBA" id="ARBA00022691"/>
    </source>
</evidence>
<keyword evidence="6" id="KW-0949">S-adenosyl-L-methionine</keyword>
<keyword evidence="16" id="KW-1185">Reference proteome</keyword>
<keyword evidence="11" id="KW-0539">Nucleus</keyword>
<keyword evidence="5" id="KW-0808">Transferase</keyword>
<name>A0ABN8CQD3_9STRA</name>
<evidence type="ECO:0000256" key="1">
    <source>
        <dbReference type="ARBA" id="ARBA00004123"/>
    </source>
</evidence>
<dbReference type="InterPro" id="IPR019787">
    <property type="entry name" value="Znf_PHD-finger"/>
</dbReference>
<dbReference type="InterPro" id="IPR013083">
    <property type="entry name" value="Znf_RING/FYVE/PHD"/>
</dbReference>
<dbReference type="CDD" id="cd15565">
    <property type="entry name" value="PHD2_NSD"/>
    <property type="match status" value="1"/>
</dbReference>
<dbReference type="CDD" id="cd15566">
    <property type="entry name" value="PHD3_NSD"/>
    <property type="match status" value="1"/>
</dbReference>
<dbReference type="InterPro" id="IPR006560">
    <property type="entry name" value="AWS_dom"/>
</dbReference>
<evidence type="ECO:0000256" key="9">
    <source>
        <dbReference type="ARBA" id="ARBA00022833"/>
    </source>
</evidence>
<evidence type="ECO:0008006" key="17">
    <source>
        <dbReference type="Google" id="ProtNLM"/>
    </source>
</evidence>
<dbReference type="Proteomes" id="UP001158986">
    <property type="component" value="Unassembled WGS sequence"/>
</dbReference>
<comment type="caution">
    <text evidence="15">The sequence shown here is derived from an EMBL/GenBank/DDBJ whole genome shotgun (WGS) entry which is preliminary data.</text>
</comment>
<feature type="domain" description="AWS" evidence="14">
    <location>
        <begin position="664"/>
        <end position="723"/>
    </location>
</feature>
<feature type="domain" description="PHD-type" evidence="13">
    <location>
        <begin position="411"/>
        <end position="463"/>
    </location>
</feature>
<dbReference type="Gene3D" id="2.30.30.140">
    <property type="match status" value="1"/>
</dbReference>